<evidence type="ECO:0000313" key="9">
    <source>
        <dbReference type="Proteomes" id="UP000683360"/>
    </source>
</evidence>
<sequence>MSKEVNINTASKEELMTIKDIGEARAKLIIDARTAKGKLTLEDLKFIQEEVDESAEQKKLIEKLKARLVNQKEDAEQEIKKIQKNFDTKLLIATQDKTTVQHELKQKIKELQDALEGEIEEKNEYAKLIDETKQKYAMESLAQQEFSQQEKEKLLIKVEQDKLDKLEEQKEHMDVLQVERKEMKDLMESLEKKFEIEKTIFMDKTNQLVIKLNEERETQARTIEREKVARNKCVRLEEEIKHLQMSKRVTETIEQHEKNPKSNVQDAEISKVTADMSKSVQISEQNKHPNSSGPAPQRLPCYDGKTEWKPYYMQFIHFSNRYKWDSKQRLDRLIECLREKALKFYSTRPLSVQNDFVLLSEKLNQRFGNKDLPYTIRRQLQEVRQNIDETVEEFAERVQEMASDGYGPTTPENVVETISVDAFLKGCSDKKATLFAMEKNPTTLDNALQCVKSSIHNQRIVLGKRPEVVKRVHFDSDNDSETESSELAVRALNRYDRRNSTSYDRRQTPSSDWQSSVESRLKRTEQDIGNIKDDVSKILMAVSRQSIGSPNRRSISPGRSPDRSNDECFRCHEKGHYARNCPNTTAVARIPRTEGLDRSLVHYPHTGRPPTTEIKQIVSVTGNAGTHDLVSNINKPGSFNSNLDVTRSTTITGCSGTCEMSHFKNEEVPTVTSQFKVKEVSMYGDDTKYKPINLVLKITINGKQAEAIVDTAAQVTVINFDFAKSLNPAIEVKEPVILKGAGKDNSITARYADRVAIKVGKTETRWRVIVADITDPVILGLDVLRHIKAVINLVDLTITVDGEKLTAAVLNAKSDKIKICRVKLGKGVIVPPQSEVHLHAKLSGDCENEIIVQPTTNLKGLLMPNILSTAEHQVPVSLRNVTDKYITLKKNCNIGTAMEVAEVIEEAEDGPTLSVRKLEQLDSGKDILSCIPEHLQDMFIKSKKNLSLDQSRKLAYLAQRTWGQFEADIDDVIPLAVRIVAETDVNNAKTDHCNWMEGRSTRDIITEQEKDSDLCQIIQWLKNDQVPSEFELQLCSPAAKHWWSCNSQLKFNDGVLVYEWLDIVPPKVLVMVPKSMKQEVLVNCHDTKLAGHFGQQKTYNKLKSRFMWHGMRHDALIHVRTCEVCNINKKPSRKAKGALGQFHAGSPMERIHIDILGPLRESAKGNKCILVVIDQFTKWVEFYALPNQNAQTVATTLTDNFISRFGCPSMIHSDQGKNLDGNLFRELCSLLEIPKTRTTSYRPCCNGQVERYNRTIIQCIRCFLKGKQRDWDQNLQLLAGAIRSTENRNTGYSPNMLMFGREVQHPVDLLMGTSHTSGNSKQPSEYIKDLKQVMEEVHSIVRENIQSAQFRQKRDYDTKLFQRTYDVGDAVYRIDSATKVGESKKLRSPWQGPYLVIKVISPVLYRIQKRKKILVVHHDKLKPCEDRVLPKWLKYAKNRLSLGVHKENEDLDIMIQDPDIGQDLSVLFPDKILDNDLTMICSGSSGNYGQTTNGIPVQNADVNNQVMNTPGRIHGPVVDAETISSCPFCLTGSAGEKECEHHYRVVSDLNDSFSESDLDETFLYTVEDSEESEYVGRTRNRPRYLDDYDTMFDD</sequence>
<feature type="domain" description="CCHC-type" evidence="5">
    <location>
        <begin position="568"/>
        <end position="583"/>
    </location>
</feature>
<name>A0A8S3QYC2_MYTED</name>
<dbReference type="CDD" id="cd00303">
    <property type="entry name" value="retropepsin_like"/>
    <property type="match status" value="1"/>
</dbReference>
<comment type="caution">
    <text evidence="8">The sequence shown here is derived from an EMBL/GenBank/DDBJ whole genome shotgun (WGS) entry which is preliminary data.</text>
</comment>
<dbReference type="Pfam" id="PF22938">
    <property type="entry name" value="Integrase_p58_C"/>
    <property type="match status" value="1"/>
</dbReference>
<dbReference type="Gene3D" id="4.10.60.10">
    <property type="entry name" value="Zinc finger, CCHC-type"/>
    <property type="match status" value="1"/>
</dbReference>
<dbReference type="Gene3D" id="1.10.150.320">
    <property type="entry name" value="Photosystem II 12 kDa extrinsic protein"/>
    <property type="match status" value="1"/>
</dbReference>
<feature type="coiled-coil region" evidence="3">
    <location>
        <begin position="44"/>
        <end position="193"/>
    </location>
</feature>
<dbReference type="Gene3D" id="1.10.340.70">
    <property type="match status" value="1"/>
</dbReference>
<evidence type="ECO:0000259" key="6">
    <source>
        <dbReference type="PROSITE" id="PS50175"/>
    </source>
</evidence>
<dbReference type="PROSITE" id="PS50994">
    <property type="entry name" value="INTEGRASE"/>
    <property type="match status" value="1"/>
</dbReference>
<dbReference type="GO" id="GO:0006508">
    <property type="term" value="P:proteolysis"/>
    <property type="evidence" value="ECO:0007669"/>
    <property type="project" value="InterPro"/>
</dbReference>
<feature type="domain" description="Peptidase A2" evidence="6">
    <location>
        <begin position="705"/>
        <end position="783"/>
    </location>
</feature>
<dbReference type="Gene3D" id="3.30.420.10">
    <property type="entry name" value="Ribonuclease H-like superfamily/Ribonuclease H"/>
    <property type="match status" value="1"/>
</dbReference>
<feature type="domain" description="Integrase catalytic" evidence="7">
    <location>
        <begin position="1143"/>
        <end position="1302"/>
    </location>
</feature>
<dbReference type="InterPro" id="IPR010994">
    <property type="entry name" value="RuvA_2-like"/>
</dbReference>
<dbReference type="InterPro" id="IPR036397">
    <property type="entry name" value="RNaseH_sf"/>
</dbReference>
<dbReference type="SUPFAM" id="SSF47781">
    <property type="entry name" value="RuvA domain 2-like"/>
    <property type="match status" value="1"/>
</dbReference>
<dbReference type="PANTHER" id="PTHR37984:SF15">
    <property type="entry name" value="INTEGRASE CATALYTIC DOMAIN-CONTAINING PROTEIN"/>
    <property type="match status" value="1"/>
</dbReference>
<dbReference type="FunFam" id="1.10.340.70:FF:000001">
    <property type="entry name" value="Retrovirus-related Pol polyprotein from transposon gypsy-like Protein"/>
    <property type="match status" value="1"/>
</dbReference>
<dbReference type="Proteomes" id="UP000683360">
    <property type="component" value="Unassembled WGS sequence"/>
</dbReference>
<dbReference type="SUPFAM" id="SSF50630">
    <property type="entry name" value="Acid proteases"/>
    <property type="match status" value="1"/>
</dbReference>
<keyword evidence="2" id="KW-0862">Zinc</keyword>
<feature type="compositionally biased region" description="Polar residues" evidence="4">
    <location>
        <begin position="508"/>
        <end position="518"/>
    </location>
</feature>
<dbReference type="SUPFAM" id="SSF53098">
    <property type="entry name" value="Ribonuclease H-like"/>
    <property type="match status" value="1"/>
</dbReference>
<keyword evidence="2" id="KW-0479">Metal-binding</keyword>
<dbReference type="GO" id="GO:0004190">
    <property type="term" value="F:aspartic-type endopeptidase activity"/>
    <property type="evidence" value="ECO:0007669"/>
    <property type="project" value="InterPro"/>
</dbReference>
<dbReference type="Pfam" id="PF13975">
    <property type="entry name" value="gag-asp_proteas"/>
    <property type="match status" value="1"/>
</dbReference>
<dbReference type="InterPro" id="IPR036875">
    <property type="entry name" value="Znf_CCHC_sf"/>
</dbReference>
<feature type="compositionally biased region" description="Polar residues" evidence="4">
    <location>
        <begin position="543"/>
        <end position="554"/>
    </location>
</feature>
<dbReference type="SMR" id="A0A8S3QYC2"/>
<keyword evidence="3" id="KW-0175">Coiled coil</keyword>
<dbReference type="Gene3D" id="2.40.70.10">
    <property type="entry name" value="Acid Proteases"/>
    <property type="match status" value="1"/>
</dbReference>
<dbReference type="OrthoDB" id="3364639at2759"/>
<dbReference type="EMBL" id="CAJPWZ010000726">
    <property type="protein sequence ID" value="CAG2199896.1"/>
    <property type="molecule type" value="Genomic_DNA"/>
</dbReference>
<gene>
    <name evidence="8" type="ORF">MEDL_14577</name>
</gene>
<reference evidence="8" key="1">
    <citation type="submission" date="2021-03" db="EMBL/GenBank/DDBJ databases">
        <authorList>
            <person name="Bekaert M."/>
        </authorList>
    </citation>
    <scope>NUCLEOTIDE SEQUENCE</scope>
</reference>
<dbReference type="GO" id="GO:0003676">
    <property type="term" value="F:nucleic acid binding"/>
    <property type="evidence" value="ECO:0007669"/>
    <property type="project" value="InterPro"/>
</dbReference>
<dbReference type="InterPro" id="IPR001878">
    <property type="entry name" value="Znf_CCHC"/>
</dbReference>
<dbReference type="PROSITE" id="PS50158">
    <property type="entry name" value="ZF_CCHC"/>
    <property type="match status" value="1"/>
</dbReference>
<feature type="region of interest" description="Disordered" evidence="4">
    <location>
        <begin position="498"/>
        <end position="525"/>
    </location>
</feature>
<protein>
    <recommendedName>
        <fullName evidence="10">Endonuclease</fullName>
    </recommendedName>
</protein>
<evidence type="ECO:0008006" key="10">
    <source>
        <dbReference type="Google" id="ProtNLM"/>
    </source>
</evidence>
<evidence type="ECO:0000259" key="7">
    <source>
        <dbReference type="PROSITE" id="PS50994"/>
    </source>
</evidence>
<dbReference type="SMART" id="SM00343">
    <property type="entry name" value="ZnF_C2HC"/>
    <property type="match status" value="1"/>
</dbReference>
<dbReference type="PANTHER" id="PTHR37984">
    <property type="entry name" value="PROTEIN CBG26694"/>
    <property type="match status" value="1"/>
</dbReference>
<keyword evidence="9" id="KW-1185">Reference proteome</keyword>
<dbReference type="FunFam" id="3.30.420.10:FF:000032">
    <property type="entry name" value="Retrovirus-related Pol polyprotein from transposon 297-like Protein"/>
    <property type="match status" value="1"/>
</dbReference>
<organism evidence="8 9">
    <name type="scientific">Mytilus edulis</name>
    <name type="common">Blue mussel</name>
    <dbReference type="NCBI Taxonomy" id="6550"/>
    <lineage>
        <taxon>Eukaryota</taxon>
        <taxon>Metazoa</taxon>
        <taxon>Spiralia</taxon>
        <taxon>Lophotrochozoa</taxon>
        <taxon>Mollusca</taxon>
        <taxon>Bivalvia</taxon>
        <taxon>Autobranchia</taxon>
        <taxon>Pteriomorphia</taxon>
        <taxon>Mytilida</taxon>
        <taxon>Mytiloidea</taxon>
        <taxon>Mytilidae</taxon>
        <taxon>Mytilinae</taxon>
        <taxon>Mytilus</taxon>
    </lineage>
</organism>
<feature type="compositionally biased region" description="Polar residues" evidence="4">
    <location>
        <begin position="278"/>
        <end position="294"/>
    </location>
</feature>
<dbReference type="InterPro" id="IPR050951">
    <property type="entry name" value="Retrovirus_Pol_polyprotein"/>
</dbReference>
<dbReference type="Pfam" id="PF17921">
    <property type="entry name" value="Integrase_H2C2"/>
    <property type="match status" value="1"/>
</dbReference>
<feature type="region of interest" description="Disordered" evidence="4">
    <location>
        <begin position="278"/>
        <end position="299"/>
    </location>
</feature>
<evidence type="ECO:0000256" key="1">
    <source>
        <dbReference type="ARBA" id="ARBA00022801"/>
    </source>
</evidence>
<evidence type="ECO:0000259" key="5">
    <source>
        <dbReference type="PROSITE" id="PS50158"/>
    </source>
</evidence>
<evidence type="ECO:0000256" key="2">
    <source>
        <dbReference type="PROSITE-ProRule" id="PRU00047"/>
    </source>
</evidence>
<accession>A0A8S3QYC2</accession>
<dbReference type="InterPro" id="IPR001584">
    <property type="entry name" value="Integrase_cat-core"/>
</dbReference>
<feature type="compositionally biased region" description="Basic and acidic residues" evidence="4">
    <location>
        <begin position="498"/>
        <end position="507"/>
    </location>
</feature>
<evidence type="ECO:0000256" key="3">
    <source>
        <dbReference type="SAM" id="Coils"/>
    </source>
</evidence>
<keyword evidence="2" id="KW-0863">Zinc-finger</keyword>
<dbReference type="GO" id="GO:0015074">
    <property type="term" value="P:DNA integration"/>
    <property type="evidence" value="ECO:0007669"/>
    <property type="project" value="InterPro"/>
</dbReference>
<dbReference type="SUPFAM" id="SSF57756">
    <property type="entry name" value="Retrovirus zinc finger-like domains"/>
    <property type="match status" value="1"/>
</dbReference>
<dbReference type="Pfam" id="PF00665">
    <property type="entry name" value="rve"/>
    <property type="match status" value="1"/>
</dbReference>
<keyword evidence="1" id="KW-0378">Hydrolase</keyword>
<dbReference type="GO" id="GO:0008270">
    <property type="term" value="F:zinc ion binding"/>
    <property type="evidence" value="ECO:0007669"/>
    <property type="project" value="UniProtKB-KW"/>
</dbReference>
<dbReference type="InterPro" id="IPR012337">
    <property type="entry name" value="RNaseH-like_sf"/>
</dbReference>
<dbReference type="InterPro" id="IPR021109">
    <property type="entry name" value="Peptidase_aspartic_dom_sf"/>
</dbReference>
<feature type="region of interest" description="Disordered" evidence="4">
    <location>
        <begin position="543"/>
        <end position="566"/>
    </location>
</feature>
<proteinExistence type="predicted"/>
<evidence type="ECO:0000313" key="8">
    <source>
        <dbReference type="EMBL" id="CAG2199896.1"/>
    </source>
</evidence>
<dbReference type="InterPro" id="IPR054465">
    <property type="entry name" value="Integrase_p58-like_C"/>
</dbReference>
<dbReference type="InterPro" id="IPR001995">
    <property type="entry name" value="Peptidase_A2_cat"/>
</dbReference>
<dbReference type="InterPro" id="IPR041588">
    <property type="entry name" value="Integrase_H2C2"/>
</dbReference>
<dbReference type="Pfam" id="PF12836">
    <property type="entry name" value="HHH_3"/>
    <property type="match status" value="1"/>
</dbReference>
<evidence type="ECO:0000256" key="4">
    <source>
        <dbReference type="SAM" id="MobiDB-lite"/>
    </source>
</evidence>
<dbReference type="PROSITE" id="PS50175">
    <property type="entry name" value="ASP_PROT_RETROV"/>
    <property type="match status" value="1"/>
</dbReference>